<dbReference type="InterPro" id="IPR004307">
    <property type="entry name" value="TspO_MBR"/>
</dbReference>
<dbReference type="Pfam" id="PF03073">
    <property type="entry name" value="TspO_MBR"/>
    <property type="match status" value="1"/>
</dbReference>
<feature type="transmembrane region" description="Helical" evidence="6">
    <location>
        <begin position="146"/>
        <end position="168"/>
    </location>
</feature>
<dbReference type="FunFam" id="1.20.1260.100:FF:000001">
    <property type="entry name" value="translocator protein 2"/>
    <property type="match status" value="1"/>
</dbReference>
<dbReference type="RefSeq" id="WP_089731184.1">
    <property type="nucleotide sequence ID" value="NZ_FNIA01000001.1"/>
</dbReference>
<evidence type="ECO:0000256" key="2">
    <source>
        <dbReference type="ARBA" id="ARBA00007524"/>
    </source>
</evidence>
<dbReference type="PIRSF" id="PIRSF005859">
    <property type="entry name" value="PBR"/>
    <property type="match status" value="1"/>
</dbReference>
<feature type="transmembrane region" description="Helical" evidence="6">
    <location>
        <begin position="93"/>
        <end position="113"/>
    </location>
</feature>
<dbReference type="PANTHER" id="PTHR10057">
    <property type="entry name" value="PERIPHERAL-TYPE BENZODIAZEPINE RECEPTOR"/>
    <property type="match status" value="1"/>
</dbReference>
<dbReference type="OrthoDB" id="212929at2157"/>
<evidence type="ECO:0000256" key="4">
    <source>
        <dbReference type="ARBA" id="ARBA00022989"/>
    </source>
</evidence>
<dbReference type="Proteomes" id="UP000199370">
    <property type="component" value="Unassembled WGS sequence"/>
</dbReference>
<feature type="transmembrane region" description="Helical" evidence="6">
    <location>
        <begin position="20"/>
        <end position="40"/>
    </location>
</feature>
<evidence type="ECO:0000313" key="8">
    <source>
        <dbReference type="Proteomes" id="UP000199370"/>
    </source>
</evidence>
<keyword evidence="8" id="KW-1185">Reference proteome</keyword>
<name>A0A1G9SJT0_9EURY</name>
<sequence>MSSANDGATGGSRFPDGDELLRALGFVVLVNVVGATPAALGGPDSAWFQALEKPWFYPPGWAFGVAWTVLFSLLGVALYRVWHEGTEHATVRVALGAFALQMAFNVAWTPVFFTLQRPGLALGIIAVLWVLVAGTVAAFDRVDRPAAALLVPYLAWVGFAALLNYAIWSLN</sequence>
<keyword evidence="3 6" id="KW-0812">Transmembrane</keyword>
<dbReference type="Gene3D" id="1.20.1260.100">
    <property type="entry name" value="TspO/MBR protein"/>
    <property type="match status" value="1"/>
</dbReference>
<dbReference type="CDD" id="cd15904">
    <property type="entry name" value="TSPO_MBR"/>
    <property type="match status" value="1"/>
</dbReference>
<dbReference type="GO" id="GO:0016020">
    <property type="term" value="C:membrane"/>
    <property type="evidence" value="ECO:0007669"/>
    <property type="project" value="UniProtKB-SubCell"/>
</dbReference>
<dbReference type="GO" id="GO:0033013">
    <property type="term" value="P:tetrapyrrole metabolic process"/>
    <property type="evidence" value="ECO:0007669"/>
    <property type="project" value="UniProtKB-ARBA"/>
</dbReference>
<evidence type="ECO:0000256" key="1">
    <source>
        <dbReference type="ARBA" id="ARBA00004141"/>
    </source>
</evidence>
<keyword evidence="4 6" id="KW-1133">Transmembrane helix</keyword>
<keyword evidence="5 6" id="KW-0472">Membrane</keyword>
<dbReference type="PANTHER" id="PTHR10057:SF0">
    <property type="entry name" value="TRANSLOCATOR PROTEIN"/>
    <property type="match status" value="1"/>
</dbReference>
<evidence type="ECO:0000313" key="7">
    <source>
        <dbReference type="EMBL" id="SDM35679.1"/>
    </source>
</evidence>
<dbReference type="EMBL" id="FNIA01000001">
    <property type="protein sequence ID" value="SDM35679.1"/>
    <property type="molecule type" value="Genomic_DNA"/>
</dbReference>
<organism evidence="7 8">
    <name type="scientific">Haloarchaeobius iranensis</name>
    <dbReference type="NCBI Taxonomy" id="996166"/>
    <lineage>
        <taxon>Archaea</taxon>
        <taxon>Methanobacteriati</taxon>
        <taxon>Methanobacteriota</taxon>
        <taxon>Stenosarchaea group</taxon>
        <taxon>Halobacteria</taxon>
        <taxon>Halobacteriales</taxon>
        <taxon>Halorubellaceae</taxon>
        <taxon>Haloarchaeobius</taxon>
    </lineage>
</organism>
<comment type="similarity">
    <text evidence="2">Belongs to the TspO/BZRP family.</text>
</comment>
<evidence type="ECO:0000256" key="5">
    <source>
        <dbReference type="ARBA" id="ARBA00023136"/>
    </source>
</evidence>
<evidence type="ECO:0000256" key="6">
    <source>
        <dbReference type="SAM" id="Phobius"/>
    </source>
</evidence>
<dbReference type="AlphaFoldDB" id="A0A1G9SJT0"/>
<feature type="transmembrane region" description="Helical" evidence="6">
    <location>
        <begin position="119"/>
        <end position="139"/>
    </location>
</feature>
<dbReference type="STRING" id="996166.SAMN05192554_101225"/>
<dbReference type="InterPro" id="IPR038330">
    <property type="entry name" value="TspO/MBR-related_sf"/>
</dbReference>
<comment type="subcellular location">
    <subcellularLocation>
        <location evidence="1">Membrane</location>
        <topology evidence="1">Multi-pass membrane protein</topology>
    </subcellularLocation>
</comment>
<evidence type="ECO:0000256" key="3">
    <source>
        <dbReference type="ARBA" id="ARBA00022692"/>
    </source>
</evidence>
<proteinExistence type="inferred from homology"/>
<protein>
    <submittedName>
        <fullName evidence="7">TspO and MBR related proteins</fullName>
    </submittedName>
</protein>
<reference evidence="7 8" key="1">
    <citation type="submission" date="2016-10" db="EMBL/GenBank/DDBJ databases">
        <authorList>
            <person name="de Groot N.N."/>
        </authorList>
    </citation>
    <scope>NUCLEOTIDE SEQUENCE [LARGE SCALE GENOMIC DNA]</scope>
    <source>
        <strain evidence="8">EB21,IBRC-M 10013,KCTC 4048</strain>
    </source>
</reference>
<accession>A0A1G9SJT0</accession>
<feature type="transmembrane region" description="Helical" evidence="6">
    <location>
        <begin position="60"/>
        <end position="81"/>
    </location>
</feature>
<gene>
    <name evidence="7" type="ORF">SAMN05192554_101225</name>
</gene>